<dbReference type="InterPro" id="IPR018723">
    <property type="entry name" value="DUF2254_membrane"/>
</dbReference>
<dbReference type="Proteomes" id="UP000248311">
    <property type="component" value="Unassembled WGS sequence"/>
</dbReference>
<comment type="caution">
    <text evidence="2">The sequence shown here is derived from an EMBL/GenBank/DDBJ whole genome shotgun (WGS) entry which is preliminary data.</text>
</comment>
<feature type="transmembrane region" description="Helical" evidence="1">
    <location>
        <begin position="133"/>
        <end position="155"/>
    </location>
</feature>
<evidence type="ECO:0000313" key="3">
    <source>
        <dbReference type="Proteomes" id="UP000248311"/>
    </source>
</evidence>
<protein>
    <submittedName>
        <fullName evidence="2">Putative membrane protein</fullName>
    </submittedName>
</protein>
<evidence type="ECO:0000313" key="2">
    <source>
        <dbReference type="EMBL" id="PYE86088.1"/>
    </source>
</evidence>
<dbReference type="EMBL" id="QJTE01000001">
    <property type="protein sequence ID" value="PYE86088.1"/>
    <property type="molecule type" value="Genomic_DNA"/>
</dbReference>
<keyword evidence="1" id="KW-0472">Membrane</keyword>
<dbReference type="RefSeq" id="WP_181418550.1">
    <property type="nucleotide sequence ID" value="NZ_QJTE01000001.1"/>
</dbReference>
<sequence>MFSTALRKLHRLSRRLWVRVAAISVMGVLGVALAKLLGPLIPEGMAEAIGADALNRLLDIISTSMLSVTTFSLSVMIAVYQWSSSQWTPRAHRMLLADTTMQTVLATFVGAWIYSLSAIIILSTPFYGEREIVMLYLTTLLVMVLIVVMILRWILKLQSLGSLIDTTARVEREATQAFEMRMKQPCLGGNALREVPEGLRPIRSGKTGYIQAIYQESLQEHCEEADLRLWVVAPVGRFVHREEIIAHASGGDEAFDEKVLASIHMGALRTVEQDPRFGLVMLAEIGSKALSPGMNDTGTALDVIGRIGRIIESWRDEIEVPGEVANDRLWIPPLDPLDLLIDGFAMIARDGQGQAEVQIALQKRLSALARHPDPGIAAAAREMAREAWARAQEGIGFSPDLERVRTSVPPAIQRSVSG</sequence>
<feature type="transmembrane region" description="Helical" evidence="1">
    <location>
        <begin position="57"/>
        <end position="82"/>
    </location>
</feature>
<accession>A0A318TCQ2</accession>
<keyword evidence="1" id="KW-1133">Transmembrane helix</keyword>
<dbReference type="AlphaFoldDB" id="A0A318TCQ2"/>
<organism evidence="2 3">
    <name type="scientific">Pseudoroseicyclus aestuarii</name>
    <dbReference type="NCBI Taxonomy" id="1795041"/>
    <lineage>
        <taxon>Bacteria</taxon>
        <taxon>Pseudomonadati</taxon>
        <taxon>Pseudomonadota</taxon>
        <taxon>Alphaproteobacteria</taxon>
        <taxon>Rhodobacterales</taxon>
        <taxon>Paracoccaceae</taxon>
        <taxon>Pseudoroseicyclus</taxon>
    </lineage>
</organism>
<proteinExistence type="predicted"/>
<evidence type="ECO:0000256" key="1">
    <source>
        <dbReference type="SAM" id="Phobius"/>
    </source>
</evidence>
<keyword evidence="1" id="KW-0812">Transmembrane</keyword>
<keyword evidence="3" id="KW-1185">Reference proteome</keyword>
<feature type="transmembrane region" description="Helical" evidence="1">
    <location>
        <begin position="103"/>
        <end position="127"/>
    </location>
</feature>
<name>A0A318TCQ2_9RHOB</name>
<dbReference type="Pfam" id="PF10011">
    <property type="entry name" value="DUF2254"/>
    <property type="match status" value="1"/>
</dbReference>
<feature type="transmembrane region" description="Helical" evidence="1">
    <location>
        <begin position="16"/>
        <end position="37"/>
    </location>
</feature>
<reference evidence="2 3" key="1">
    <citation type="submission" date="2018-06" db="EMBL/GenBank/DDBJ databases">
        <title>Genomic Encyclopedia of Type Strains, Phase III (KMG-III): the genomes of soil and plant-associated and newly described type strains.</title>
        <authorList>
            <person name="Whitman W."/>
        </authorList>
    </citation>
    <scope>NUCLEOTIDE SEQUENCE [LARGE SCALE GENOMIC DNA]</scope>
    <source>
        <strain evidence="2 3">CECT 9025</strain>
    </source>
</reference>
<gene>
    <name evidence="2" type="ORF">DFP88_101764</name>
</gene>